<dbReference type="InterPro" id="IPR015020">
    <property type="entry name" value="Rv2525c-like_Glyco_Hydro-like"/>
</dbReference>
<accession>A0A1T3P1M4</accession>
<feature type="domain" description="Rv2525c-like glycoside hydrolase-like" evidence="2">
    <location>
        <begin position="18"/>
        <end position="179"/>
    </location>
</feature>
<name>A0A1T3P1M4_9ACTN</name>
<gene>
    <name evidence="3" type="ORF">B4N89_20505</name>
</gene>
<dbReference type="RefSeq" id="WP_078977296.1">
    <property type="nucleotide sequence ID" value="NZ_MWQN01000001.1"/>
</dbReference>
<dbReference type="Proteomes" id="UP000190037">
    <property type="component" value="Unassembled WGS sequence"/>
</dbReference>
<protein>
    <submittedName>
        <fullName evidence="3">Uncharacterized protein</fullName>
    </submittedName>
</protein>
<dbReference type="GO" id="GO:0008745">
    <property type="term" value="F:N-acetylmuramoyl-L-alanine amidase activity"/>
    <property type="evidence" value="ECO:0007669"/>
    <property type="project" value="InterPro"/>
</dbReference>
<dbReference type="STRING" id="159449.B4N89_20505"/>
<dbReference type="SUPFAM" id="SSF51445">
    <property type="entry name" value="(Trans)glycosidases"/>
    <property type="match status" value="1"/>
</dbReference>
<dbReference type="InterPro" id="IPR017853">
    <property type="entry name" value="GH"/>
</dbReference>
<evidence type="ECO:0000313" key="3">
    <source>
        <dbReference type="EMBL" id="OPC82997.1"/>
    </source>
</evidence>
<comment type="caution">
    <text evidence="3">The sequence shown here is derived from an EMBL/GenBank/DDBJ whole genome shotgun (WGS) entry which is preliminary data.</text>
</comment>
<evidence type="ECO:0000313" key="4">
    <source>
        <dbReference type="Proteomes" id="UP000190037"/>
    </source>
</evidence>
<dbReference type="InterPro" id="IPR036505">
    <property type="entry name" value="Amidase/PGRP_sf"/>
</dbReference>
<dbReference type="AlphaFoldDB" id="A0A1T3P1M4"/>
<dbReference type="Gene3D" id="3.20.20.80">
    <property type="entry name" value="Glycosidases"/>
    <property type="match status" value="1"/>
</dbReference>
<dbReference type="Pfam" id="PF01510">
    <property type="entry name" value="Amidase_2"/>
    <property type="match status" value="1"/>
</dbReference>
<keyword evidence="4" id="KW-1185">Reference proteome</keyword>
<feature type="domain" description="N-acetylmuramoyl-L-alanine amidase" evidence="1">
    <location>
        <begin position="231"/>
        <end position="357"/>
    </location>
</feature>
<dbReference type="EMBL" id="MWQN01000001">
    <property type="protein sequence ID" value="OPC82997.1"/>
    <property type="molecule type" value="Genomic_DNA"/>
</dbReference>
<sequence length="479" mass="52023">MPTGIDFSFSRVPPATARAAGHTFAISYLTDLDTPHRAKAWTLPEITAYRAAGLGVVAVWQGGGPDRTTAWRGGYDRGRRDARLAAQQAGALGRPEGDQGRPVYFAVDYDVSSSDLAAVAEYFRGVRSVFDPANVGVYGGRRVIEWAMSSGAAAWWWQTGAWSGTYRVPGIHLWQRVPSTRLGSYDIDIDDAHQPDYGQWFDPPGGVMAWCPFAQRMELQPESDNQVAIKPTQFILHSIAAPWTPKRIYEYWHDSTNLESHFGLGFDGSLAQFIGTLTRADASAQANVRAISLESASNLEHTDPWTDAQVAVIIRLGVWLCQTHGIPAHRPPTWDAPGIGYHRMFRQWSTDGTACPGDARVEQFDEVILPGIQRVLAGGPVPPVPSNSSGGFMATPVETWSYANPNDGPDAWQRLKDSSPEGVWNYKFGETDDGAPSAADYLRGIHGDVVALSEAMSEALAALTAKVDALAVPAKEAGK</sequence>
<proteinExistence type="predicted"/>
<dbReference type="SUPFAM" id="SSF55846">
    <property type="entry name" value="N-acetylmuramoyl-L-alanine amidase-like"/>
    <property type="match status" value="1"/>
</dbReference>
<dbReference type="InterPro" id="IPR002502">
    <property type="entry name" value="Amidase_domain"/>
</dbReference>
<dbReference type="GO" id="GO:0009253">
    <property type="term" value="P:peptidoglycan catabolic process"/>
    <property type="evidence" value="ECO:0007669"/>
    <property type="project" value="InterPro"/>
</dbReference>
<evidence type="ECO:0000259" key="1">
    <source>
        <dbReference type="Pfam" id="PF01510"/>
    </source>
</evidence>
<reference evidence="3 4" key="1">
    <citation type="submission" date="2017-03" db="EMBL/GenBank/DDBJ databases">
        <title>Draft genome sequence of Streptomyces scabrisporus NF3, endophyte isolated from Amphipterygium adstringens.</title>
        <authorList>
            <person name="Vazquez M."/>
            <person name="Ceapa C.D."/>
            <person name="Rodriguez Luna D."/>
            <person name="Sanchez Esquivel S."/>
        </authorList>
    </citation>
    <scope>NUCLEOTIDE SEQUENCE [LARGE SCALE GENOMIC DNA]</scope>
    <source>
        <strain evidence="3 4">NF3</strain>
    </source>
</reference>
<dbReference type="OrthoDB" id="3998183at2"/>
<evidence type="ECO:0000259" key="2">
    <source>
        <dbReference type="Pfam" id="PF08924"/>
    </source>
</evidence>
<dbReference type="Pfam" id="PF08924">
    <property type="entry name" value="Rv2525c_GlyHyd-like"/>
    <property type="match status" value="1"/>
</dbReference>
<dbReference type="Gene3D" id="3.40.80.10">
    <property type="entry name" value="Peptidoglycan recognition protein-like"/>
    <property type="match status" value="1"/>
</dbReference>
<organism evidence="3 4">
    <name type="scientific">Embleya scabrispora</name>
    <dbReference type="NCBI Taxonomy" id="159449"/>
    <lineage>
        <taxon>Bacteria</taxon>
        <taxon>Bacillati</taxon>
        <taxon>Actinomycetota</taxon>
        <taxon>Actinomycetes</taxon>
        <taxon>Kitasatosporales</taxon>
        <taxon>Streptomycetaceae</taxon>
        <taxon>Embleya</taxon>
    </lineage>
</organism>